<feature type="domain" description="RNA polymerase sigma factor 70 region 4 type 2" evidence="6">
    <location>
        <begin position="129"/>
        <end position="178"/>
    </location>
</feature>
<accession>A0A7G9QHH7</accession>
<dbReference type="Pfam" id="PF08281">
    <property type="entry name" value="Sigma70_r4_2"/>
    <property type="match status" value="1"/>
</dbReference>
<feature type="domain" description="RNA polymerase sigma-70 region 2" evidence="5">
    <location>
        <begin position="32"/>
        <end position="96"/>
    </location>
</feature>
<evidence type="ECO:0000256" key="3">
    <source>
        <dbReference type="ARBA" id="ARBA00023082"/>
    </source>
</evidence>
<dbReference type="KEGG" id="proe:H9L23_01405"/>
<name>A0A7G9QHH7_9SPHI</name>
<evidence type="ECO:0000313" key="8">
    <source>
        <dbReference type="Proteomes" id="UP000515806"/>
    </source>
</evidence>
<dbReference type="Gene3D" id="1.10.1740.10">
    <property type="match status" value="1"/>
</dbReference>
<dbReference type="NCBIfam" id="TIGR02985">
    <property type="entry name" value="Sig70_bacteroi1"/>
    <property type="match status" value="1"/>
</dbReference>
<dbReference type="PANTHER" id="PTHR43133">
    <property type="entry name" value="RNA POLYMERASE ECF-TYPE SIGMA FACTO"/>
    <property type="match status" value="1"/>
</dbReference>
<evidence type="ECO:0000259" key="6">
    <source>
        <dbReference type="Pfam" id="PF08281"/>
    </source>
</evidence>
<evidence type="ECO:0000259" key="5">
    <source>
        <dbReference type="Pfam" id="PF04542"/>
    </source>
</evidence>
<dbReference type="Pfam" id="PF04542">
    <property type="entry name" value="Sigma70_r2"/>
    <property type="match status" value="1"/>
</dbReference>
<keyword evidence="3" id="KW-0731">Sigma factor</keyword>
<dbReference type="SUPFAM" id="SSF88946">
    <property type="entry name" value="Sigma2 domain of RNA polymerase sigma factors"/>
    <property type="match status" value="1"/>
</dbReference>
<gene>
    <name evidence="7" type="ORF">H9L23_01405</name>
</gene>
<dbReference type="RefSeq" id="WP_187593313.1">
    <property type="nucleotide sequence ID" value="NZ_CP060723.1"/>
</dbReference>
<dbReference type="InterPro" id="IPR014284">
    <property type="entry name" value="RNA_pol_sigma-70_dom"/>
</dbReference>
<dbReference type="SUPFAM" id="SSF88659">
    <property type="entry name" value="Sigma3 and sigma4 domains of RNA polymerase sigma factors"/>
    <property type="match status" value="1"/>
</dbReference>
<dbReference type="GO" id="GO:0006352">
    <property type="term" value="P:DNA-templated transcription initiation"/>
    <property type="evidence" value="ECO:0007669"/>
    <property type="project" value="InterPro"/>
</dbReference>
<organism evidence="7 8">
    <name type="scientific">Pedobacter roseus</name>
    <dbReference type="NCBI Taxonomy" id="336820"/>
    <lineage>
        <taxon>Bacteria</taxon>
        <taxon>Pseudomonadati</taxon>
        <taxon>Bacteroidota</taxon>
        <taxon>Sphingobacteriia</taxon>
        <taxon>Sphingobacteriales</taxon>
        <taxon>Sphingobacteriaceae</taxon>
        <taxon>Pedobacter</taxon>
    </lineage>
</organism>
<dbReference type="InterPro" id="IPR007627">
    <property type="entry name" value="RNA_pol_sigma70_r2"/>
</dbReference>
<dbReference type="InterPro" id="IPR036388">
    <property type="entry name" value="WH-like_DNA-bd_sf"/>
</dbReference>
<evidence type="ECO:0000256" key="1">
    <source>
        <dbReference type="ARBA" id="ARBA00010641"/>
    </source>
</evidence>
<dbReference type="CDD" id="cd06171">
    <property type="entry name" value="Sigma70_r4"/>
    <property type="match status" value="1"/>
</dbReference>
<dbReference type="InterPro" id="IPR039425">
    <property type="entry name" value="RNA_pol_sigma-70-like"/>
</dbReference>
<dbReference type="NCBIfam" id="TIGR02937">
    <property type="entry name" value="sigma70-ECF"/>
    <property type="match status" value="1"/>
</dbReference>
<dbReference type="AlphaFoldDB" id="A0A7G9QHH7"/>
<evidence type="ECO:0000313" key="7">
    <source>
        <dbReference type="EMBL" id="QNN42802.1"/>
    </source>
</evidence>
<dbReference type="GO" id="GO:0003677">
    <property type="term" value="F:DNA binding"/>
    <property type="evidence" value="ECO:0007669"/>
    <property type="project" value="InterPro"/>
</dbReference>
<sequence>MSVTGMIYTELTDDDLLHHLKNDDHLAFTEVFNRYSPLLYGHAYNKLRSESDARDVVQEMLMKLWDKRGSIEIGNNLGGYLFVALRNTIFNLIKHKNHVHAYADTFAKANADSGIYTDTLIREKQFAAMIEAEIASLPPRMRAVFELRRKENLSNKEVAAQLGITESTAADQMKKALRILKTRIGLILIVVHYLNVK</sequence>
<dbReference type="InterPro" id="IPR013324">
    <property type="entry name" value="RNA_pol_sigma_r3/r4-like"/>
</dbReference>
<dbReference type="Gene3D" id="1.10.10.10">
    <property type="entry name" value="Winged helix-like DNA-binding domain superfamily/Winged helix DNA-binding domain"/>
    <property type="match status" value="1"/>
</dbReference>
<keyword evidence="8" id="KW-1185">Reference proteome</keyword>
<keyword evidence="2" id="KW-0805">Transcription regulation</keyword>
<reference evidence="7 8" key="1">
    <citation type="submission" date="2020-08" db="EMBL/GenBank/DDBJ databases">
        <title>Genome sequence of Pedobacter roseus KACC 11594T.</title>
        <authorList>
            <person name="Hyun D.-W."/>
            <person name="Bae J.-W."/>
        </authorList>
    </citation>
    <scope>NUCLEOTIDE SEQUENCE [LARGE SCALE GENOMIC DNA]</scope>
    <source>
        <strain evidence="7 8">KACC 11594</strain>
    </source>
</reference>
<proteinExistence type="inferred from homology"/>
<protein>
    <submittedName>
        <fullName evidence="7">RNA polymerase sigma-70 factor</fullName>
    </submittedName>
</protein>
<keyword evidence="4" id="KW-0804">Transcription</keyword>
<evidence type="ECO:0000256" key="2">
    <source>
        <dbReference type="ARBA" id="ARBA00023015"/>
    </source>
</evidence>
<dbReference type="InterPro" id="IPR013249">
    <property type="entry name" value="RNA_pol_sigma70_r4_t2"/>
</dbReference>
<dbReference type="InterPro" id="IPR013325">
    <property type="entry name" value="RNA_pol_sigma_r2"/>
</dbReference>
<dbReference type="GO" id="GO:0016987">
    <property type="term" value="F:sigma factor activity"/>
    <property type="evidence" value="ECO:0007669"/>
    <property type="project" value="UniProtKB-KW"/>
</dbReference>
<dbReference type="EMBL" id="CP060723">
    <property type="protein sequence ID" value="QNN42802.1"/>
    <property type="molecule type" value="Genomic_DNA"/>
</dbReference>
<dbReference type="PANTHER" id="PTHR43133:SF46">
    <property type="entry name" value="RNA POLYMERASE SIGMA-70 FACTOR ECF SUBFAMILY"/>
    <property type="match status" value="1"/>
</dbReference>
<dbReference type="Proteomes" id="UP000515806">
    <property type="component" value="Chromosome"/>
</dbReference>
<dbReference type="InterPro" id="IPR014327">
    <property type="entry name" value="RNA_pol_sigma70_bacteroid"/>
</dbReference>
<evidence type="ECO:0000256" key="4">
    <source>
        <dbReference type="ARBA" id="ARBA00023163"/>
    </source>
</evidence>
<comment type="similarity">
    <text evidence="1">Belongs to the sigma-70 factor family. ECF subfamily.</text>
</comment>